<dbReference type="GO" id="GO:0030203">
    <property type="term" value="P:glycosaminoglycan metabolic process"/>
    <property type="evidence" value="ECO:0007669"/>
    <property type="project" value="TreeGrafter"/>
</dbReference>
<evidence type="ECO:0000256" key="7">
    <source>
        <dbReference type="ARBA" id="ARBA00023295"/>
    </source>
</evidence>
<gene>
    <name evidence="14" type="ORF">FOL46_004200</name>
    <name evidence="13" type="ORF">FOZ61_004144</name>
</gene>
<dbReference type="OrthoDB" id="428480at2759"/>
<evidence type="ECO:0000256" key="9">
    <source>
        <dbReference type="SAM" id="Coils"/>
    </source>
</evidence>
<keyword evidence="7" id="KW-0326">Glycosidase</keyword>
<evidence type="ECO:0000256" key="5">
    <source>
        <dbReference type="ARBA" id="ARBA00022801"/>
    </source>
</evidence>
<evidence type="ECO:0000256" key="4">
    <source>
        <dbReference type="ARBA" id="ARBA00022729"/>
    </source>
</evidence>
<feature type="compositionally biased region" description="Acidic residues" evidence="10">
    <location>
        <begin position="304"/>
        <end position="315"/>
    </location>
</feature>
<reference evidence="15 16" key="1">
    <citation type="submission" date="2020-04" db="EMBL/GenBank/DDBJ databases">
        <title>Perkinsus olseni comparative genomics.</title>
        <authorList>
            <person name="Bogema D.R."/>
        </authorList>
    </citation>
    <scope>NUCLEOTIDE SEQUENCE [LARGE SCALE GENOMIC DNA]</scope>
    <source>
        <strain evidence="13">ATCC PRA-179</strain>
        <strain evidence="14">ATCC PRA-31</strain>
    </source>
</reference>
<feature type="coiled-coil region" evidence="9">
    <location>
        <begin position="364"/>
        <end position="405"/>
    </location>
</feature>
<dbReference type="PRINTS" id="PR00738">
    <property type="entry name" value="GLHYDRLASE20"/>
</dbReference>
<dbReference type="AlphaFoldDB" id="A0A7J6LMJ5"/>
<feature type="region of interest" description="Disordered" evidence="10">
    <location>
        <begin position="490"/>
        <end position="515"/>
    </location>
</feature>
<feature type="compositionally biased region" description="Basic and acidic residues" evidence="10">
    <location>
        <begin position="280"/>
        <end position="296"/>
    </location>
</feature>
<evidence type="ECO:0000313" key="16">
    <source>
        <dbReference type="Proteomes" id="UP000572268"/>
    </source>
</evidence>
<name>A0A7J6LMJ5_PEROL</name>
<dbReference type="EC" id="3.2.1.52" evidence="3"/>
<dbReference type="SUPFAM" id="SSF51445">
    <property type="entry name" value="(Trans)glycosidases"/>
    <property type="match status" value="1"/>
</dbReference>
<feature type="region of interest" description="Disordered" evidence="10">
    <location>
        <begin position="411"/>
        <end position="433"/>
    </location>
</feature>
<dbReference type="EMBL" id="JABAHT010000238">
    <property type="protein sequence ID" value="KAF4660230.1"/>
    <property type="molecule type" value="Genomic_DNA"/>
</dbReference>
<evidence type="ECO:0000313" key="13">
    <source>
        <dbReference type="EMBL" id="KAF4660230.1"/>
    </source>
</evidence>
<feature type="active site" description="Proton donor" evidence="8">
    <location>
        <position position="809"/>
    </location>
</feature>
<dbReference type="PANTHER" id="PTHR22600">
    <property type="entry name" value="BETA-HEXOSAMINIDASE"/>
    <property type="match status" value="1"/>
</dbReference>
<evidence type="ECO:0000313" key="14">
    <source>
        <dbReference type="EMBL" id="KAF4664458.1"/>
    </source>
</evidence>
<dbReference type="Gene3D" id="3.30.379.10">
    <property type="entry name" value="Chitobiase/beta-hexosaminidase domain 2-like"/>
    <property type="match status" value="1"/>
</dbReference>
<dbReference type="Pfam" id="PF14845">
    <property type="entry name" value="Glycohydro_20b2"/>
    <property type="match status" value="1"/>
</dbReference>
<dbReference type="InterPro" id="IPR017853">
    <property type="entry name" value="GH"/>
</dbReference>
<dbReference type="Proteomes" id="UP000572268">
    <property type="component" value="Unassembled WGS sequence"/>
</dbReference>
<evidence type="ECO:0000259" key="12">
    <source>
        <dbReference type="Pfam" id="PF14845"/>
    </source>
</evidence>
<comment type="catalytic activity">
    <reaction evidence="1">
        <text>Hydrolysis of terminal non-reducing N-acetyl-D-hexosamine residues in N-acetyl-beta-D-hexosaminides.</text>
        <dbReference type="EC" id="3.2.1.52"/>
    </reaction>
</comment>
<feature type="compositionally biased region" description="Basic and acidic residues" evidence="10">
    <location>
        <begin position="411"/>
        <end position="424"/>
    </location>
</feature>
<dbReference type="PANTHER" id="PTHR22600:SF26">
    <property type="entry name" value="BETA-N-ACETYLHEXOSAMINIDASE"/>
    <property type="match status" value="1"/>
</dbReference>
<keyword evidence="5" id="KW-0378">Hydrolase</keyword>
<comment type="similarity">
    <text evidence="2">Belongs to the glycosyl hydrolase 20 family.</text>
</comment>
<keyword evidence="9" id="KW-0175">Coiled coil</keyword>
<dbReference type="EMBL" id="JABANN010000259">
    <property type="protein sequence ID" value="KAF4664458.1"/>
    <property type="molecule type" value="Genomic_DNA"/>
</dbReference>
<evidence type="ECO:0000256" key="2">
    <source>
        <dbReference type="ARBA" id="ARBA00006285"/>
    </source>
</evidence>
<keyword evidence="4" id="KW-0732">Signal</keyword>
<evidence type="ECO:0000256" key="6">
    <source>
        <dbReference type="ARBA" id="ARBA00023180"/>
    </source>
</evidence>
<feature type="domain" description="Beta-hexosaminidase eukaryotic type N-terminal" evidence="12">
    <location>
        <begin position="581"/>
        <end position="634"/>
    </location>
</feature>
<dbReference type="Gene3D" id="3.20.20.80">
    <property type="entry name" value="Glycosidases"/>
    <property type="match status" value="1"/>
</dbReference>
<evidence type="ECO:0000256" key="1">
    <source>
        <dbReference type="ARBA" id="ARBA00001231"/>
    </source>
</evidence>
<dbReference type="GO" id="GO:0016020">
    <property type="term" value="C:membrane"/>
    <property type="evidence" value="ECO:0007669"/>
    <property type="project" value="TreeGrafter"/>
</dbReference>
<feature type="domain" description="Glycoside hydrolase family 20 catalytic" evidence="11">
    <location>
        <begin position="656"/>
        <end position="899"/>
    </location>
</feature>
<keyword evidence="6" id="KW-0325">Glycoprotein</keyword>
<protein>
    <recommendedName>
        <fullName evidence="3">beta-N-acetylhexosaminidase</fullName>
        <ecNumber evidence="3">3.2.1.52</ecNumber>
    </recommendedName>
</protein>
<dbReference type="InterPro" id="IPR029018">
    <property type="entry name" value="Hex-like_dom2"/>
</dbReference>
<dbReference type="SUPFAM" id="SSF55545">
    <property type="entry name" value="beta-N-acetylhexosaminidase-like domain"/>
    <property type="match status" value="1"/>
</dbReference>
<feature type="compositionally biased region" description="Low complexity" evidence="10">
    <location>
        <begin position="156"/>
        <end position="170"/>
    </location>
</feature>
<organism evidence="13 15">
    <name type="scientific">Perkinsus olseni</name>
    <name type="common">Perkinsus atlanticus</name>
    <dbReference type="NCBI Taxonomy" id="32597"/>
    <lineage>
        <taxon>Eukaryota</taxon>
        <taxon>Sar</taxon>
        <taxon>Alveolata</taxon>
        <taxon>Perkinsozoa</taxon>
        <taxon>Perkinsea</taxon>
        <taxon>Perkinsida</taxon>
        <taxon>Perkinsidae</taxon>
        <taxon>Perkinsus</taxon>
    </lineage>
</organism>
<dbReference type="GO" id="GO:0005975">
    <property type="term" value="P:carbohydrate metabolic process"/>
    <property type="evidence" value="ECO:0007669"/>
    <property type="project" value="InterPro"/>
</dbReference>
<proteinExistence type="inferred from homology"/>
<dbReference type="InterPro" id="IPR015883">
    <property type="entry name" value="Glyco_hydro_20_cat"/>
</dbReference>
<evidence type="ECO:0000313" key="15">
    <source>
        <dbReference type="Proteomes" id="UP000570595"/>
    </source>
</evidence>
<evidence type="ECO:0000256" key="3">
    <source>
        <dbReference type="ARBA" id="ARBA00012663"/>
    </source>
</evidence>
<dbReference type="Proteomes" id="UP000570595">
    <property type="component" value="Unassembled WGS sequence"/>
</dbReference>
<comment type="caution">
    <text evidence="13">The sequence shown here is derived from an EMBL/GenBank/DDBJ whole genome shotgun (WGS) entry which is preliminary data.</text>
</comment>
<dbReference type="Pfam" id="PF00728">
    <property type="entry name" value="Glyco_hydro_20"/>
    <property type="match status" value="1"/>
</dbReference>
<dbReference type="InterPro" id="IPR025705">
    <property type="entry name" value="Beta_hexosaminidase_sua/sub"/>
</dbReference>
<feature type="compositionally biased region" description="Acidic residues" evidence="10">
    <location>
        <begin position="144"/>
        <end position="155"/>
    </location>
</feature>
<evidence type="ECO:0000256" key="8">
    <source>
        <dbReference type="PIRSR" id="PIRSR625705-1"/>
    </source>
</evidence>
<accession>A0A7J6LMJ5</accession>
<dbReference type="GO" id="GO:0004563">
    <property type="term" value="F:beta-N-acetylhexosaminidase activity"/>
    <property type="evidence" value="ECO:0007669"/>
    <property type="project" value="UniProtKB-EC"/>
</dbReference>
<evidence type="ECO:0000259" key="11">
    <source>
        <dbReference type="Pfam" id="PF00728"/>
    </source>
</evidence>
<sequence length="1245" mass="136859">MSSSETRSDSASPVKEKSLLAQVESYIKRLMKGIPVILRVEHDDGSSDDEPVTKSAICTGILNRNLESVKFIPLKEEESSDDSKEPGIVIELQDVEKVICLNENHPSVVLVIPKYDRYVEIVSSGVEDFKAWYATLRMLCPEEAEDDSSITDDSGEASSDSYGASSPSPEVTAKARRAMMKVNALKQIISSQGRLIDALRRDRRVFFSMLEVQNKDLVRVLKEREISMDELMGVCQRLMDQQAKWVNIHLERNTVVLNPRKPASDSRAPLALPAAPHVPESVKSEKRPAFAPKPREVSTGQDSGSDDDSSGVDVADLDNSELDVLMSYLDDKLTMLRKIGQEIGSSSPKDSKDADNSDEEDARIDATLENVVAEEAEITKLQDELDSLQKQKVALQRVLDRTALRNMVKGHDHMSMKKPTEAVRRPSVRRRVVQPRGSADEGWTDRSLLWALLFMVSLLLCVQGVIYTKWLGDPSTVDVASRSAATLPHSSVAERRSLKAPPTVPSPSSDVDPIGGIPKREAHCDLVELEKDWDGLSLSPLPSQQWWEGEGPTSIVGGSELDVTADVDDNAVLDAAFEQLRAKLVRHVHVQVEDRGTTKLAFGVSEAFELYCSEGKCLIMSRTVFGALHGLDTLWKMFIPGSAPWDSMSILDEPEYQWRGLMLDMGKRFVPVSLALEIIDGMEASRLNVLHLHLNDFCRFAIEVPGFEDTLGEPGERWSAVEVAALIEYAGLRGIRVVPEVDMPGHVNALGGLEGAGLQFCRSPADSRAEDATKLYDDQGGRTREVVGRLLAAVSAIFPDDHFHIGADETEPIGLCTVDFMIALEGFILEHLQSLGKKPVAWEELVWKTGGKLDAATSKIPGTVIQVWNRHKASDVTEQTSHPVIVSSNSRVYLDHPKTPVEDYWWDITRSPEFRPSTSSNAFEVFGLTSRATPPAFEKLNCRLYLDGSGGIECPGRKGRWARRSTRTLSIIFRGDGGSFELATPDSGRTWIGDDVVLRREVSNALGRVLGGEAAMWTDNFLQKYQCGAASAAVAEKEDLLPRAPLMWPRAMDASFSHAMLGMIFPKAAVYGAALWRFDPLLTAALRRPMIRRIVSSLRGLGVRSCDAEGGCDELHGSGGKMIRPFSGSTLDTCYKRHDGEYIPDFTKAGEVPYGNAEDATVACYWAGSDCAGVTCEAGLRQCTLRANSHGVPSPTHEISFIKTAACIPRPTPSVTSPSLGALCFTEHPTMIIVRLPNVPFMTFM</sequence>
<feature type="region of interest" description="Disordered" evidence="10">
    <location>
        <begin position="259"/>
        <end position="315"/>
    </location>
</feature>
<evidence type="ECO:0000256" key="10">
    <source>
        <dbReference type="SAM" id="MobiDB-lite"/>
    </source>
</evidence>
<dbReference type="InterPro" id="IPR029019">
    <property type="entry name" value="HEX_eukaryotic_N"/>
</dbReference>
<feature type="region of interest" description="Disordered" evidence="10">
    <location>
        <begin position="144"/>
        <end position="173"/>
    </location>
</feature>